<protein>
    <submittedName>
        <fullName evidence="2">Uncharacterized protein</fullName>
    </submittedName>
</protein>
<dbReference type="Proteomes" id="UP001258017">
    <property type="component" value="Unassembled WGS sequence"/>
</dbReference>
<reference evidence="2" key="2">
    <citation type="journal article" date="2023" name="Commun. Biol.">
        <title>Intrasexual cuticular hydrocarbon dimorphism in a wasp sheds light on hydrocarbon biosynthesis genes in Hymenoptera.</title>
        <authorList>
            <person name="Moris V.C."/>
            <person name="Podsiadlowski L."/>
            <person name="Martin S."/>
            <person name="Oeyen J.P."/>
            <person name="Donath A."/>
            <person name="Petersen M."/>
            <person name="Wilbrandt J."/>
            <person name="Misof B."/>
            <person name="Liedtke D."/>
            <person name="Thamm M."/>
            <person name="Scheiner R."/>
            <person name="Schmitt T."/>
            <person name="Niehuis O."/>
        </authorList>
    </citation>
    <scope>NUCLEOTIDE SEQUENCE</scope>
    <source>
        <strain evidence="2">GBR_01_08_01A</strain>
    </source>
</reference>
<keyword evidence="3" id="KW-1185">Reference proteome</keyword>
<comment type="caution">
    <text evidence="2">The sequence shown here is derived from an EMBL/GenBank/DDBJ whole genome shotgun (WGS) entry which is preliminary data.</text>
</comment>
<name>A0AAD9RCJ5_9HYME</name>
<evidence type="ECO:0000313" key="2">
    <source>
        <dbReference type="EMBL" id="KAK2576531.1"/>
    </source>
</evidence>
<proteinExistence type="predicted"/>
<feature type="compositionally biased region" description="Basic and acidic residues" evidence="1">
    <location>
        <begin position="323"/>
        <end position="347"/>
    </location>
</feature>
<dbReference type="EMBL" id="JAIFRP010004406">
    <property type="protein sequence ID" value="KAK2576531.1"/>
    <property type="molecule type" value="Genomic_DNA"/>
</dbReference>
<dbReference type="AlphaFoldDB" id="A0AAD9RCJ5"/>
<feature type="region of interest" description="Disordered" evidence="1">
    <location>
        <begin position="323"/>
        <end position="358"/>
    </location>
</feature>
<dbReference type="InterPro" id="IPR031959">
    <property type="entry name" value="DUF4779"/>
</dbReference>
<feature type="compositionally biased region" description="Basic and acidic residues" evidence="1">
    <location>
        <begin position="266"/>
        <end position="284"/>
    </location>
</feature>
<gene>
    <name evidence="2" type="ORF">KPH14_005853</name>
</gene>
<feature type="region of interest" description="Disordered" evidence="1">
    <location>
        <begin position="251"/>
        <end position="310"/>
    </location>
</feature>
<dbReference type="Pfam" id="PF16009">
    <property type="entry name" value="DUF4779"/>
    <property type="match status" value="1"/>
</dbReference>
<organism evidence="2 3">
    <name type="scientific">Odynerus spinipes</name>
    <dbReference type="NCBI Taxonomy" id="1348599"/>
    <lineage>
        <taxon>Eukaryota</taxon>
        <taxon>Metazoa</taxon>
        <taxon>Ecdysozoa</taxon>
        <taxon>Arthropoda</taxon>
        <taxon>Hexapoda</taxon>
        <taxon>Insecta</taxon>
        <taxon>Pterygota</taxon>
        <taxon>Neoptera</taxon>
        <taxon>Endopterygota</taxon>
        <taxon>Hymenoptera</taxon>
        <taxon>Apocrita</taxon>
        <taxon>Aculeata</taxon>
        <taxon>Vespoidea</taxon>
        <taxon>Vespidae</taxon>
        <taxon>Eumeninae</taxon>
        <taxon>Odynerus</taxon>
    </lineage>
</organism>
<feature type="compositionally biased region" description="Basic and acidic residues" evidence="1">
    <location>
        <begin position="383"/>
        <end position="395"/>
    </location>
</feature>
<reference evidence="2" key="1">
    <citation type="submission" date="2021-08" db="EMBL/GenBank/DDBJ databases">
        <authorList>
            <person name="Misof B."/>
            <person name="Oliver O."/>
            <person name="Podsiadlowski L."/>
            <person name="Donath A."/>
            <person name="Peters R."/>
            <person name="Mayer C."/>
            <person name="Rust J."/>
            <person name="Gunkel S."/>
            <person name="Lesny P."/>
            <person name="Martin S."/>
            <person name="Oeyen J.P."/>
            <person name="Petersen M."/>
            <person name="Panagiotis P."/>
            <person name="Wilbrandt J."/>
            <person name="Tanja T."/>
        </authorList>
    </citation>
    <scope>NUCLEOTIDE SEQUENCE</scope>
    <source>
        <strain evidence="2">GBR_01_08_01A</strain>
        <tissue evidence="2">Thorax + abdomen</tissue>
    </source>
</reference>
<evidence type="ECO:0000313" key="3">
    <source>
        <dbReference type="Proteomes" id="UP001258017"/>
    </source>
</evidence>
<accession>A0AAD9RCJ5</accession>
<feature type="region of interest" description="Disordered" evidence="1">
    <location>
        <begin position="379"/>
        <end position="421"/>
    </location>
</feature>
<sequence>MRLLVCEGIQVNESQDAEDISGKSIVEDVEASGSKYVFSRQGNGFKRYDTIGGRRSESFEPFVKADGFGSSDLSVASSNYGFHYPTEYKFGNIGKATIIHTFASGTFDVQSSLRHLGGQDSGLSNIGGFDYDGHDGIHVKGSFTRHYGLPRHTGHREILKNKLGYRSPNIGPISSLRENNLKKLRGLEPSIDNVVTLGPNYGGVAPRIAADKSNYAFGDLSSYEDEEEAETGENLAEGYEVVEDFDKDEKEAVEKSHQFGYQEDIGGSKKGEEEENAKYRKNESAVKGLSGENYGKNESHKKGHKTSGFHNIYHKDEYKKDTSFYDNEHVDGHEEKYGSENSQHEEAEGGQENVQKLDADYHENEHAQKEVFLNGHQYGSAQGHDREASGKEHYAENTAFSKKNEQKAAKANGSLYLKNYN</sequence>
<evidence type="ECO:0000256" key="1">
    <source>
        <dbReference type="SAM" id="MobiDB-lite"/>
    </source>
</evidence>